<proteinExistence type="predicted"/>
<accession>A0AA39C3J0</accession>
<evidence type="ECO:0000313" key="1">
    <source>
        <dbReference type="EMBL" id="KAK0156725.1"/>
    </source>
</evidence>
<reference evidence="1" key="2">
    <citation type="submission" date="2023-03" db="EMBL/GenBank/DDBJ databases">
        <authorList>
            <person name="Inwood S.N."/>
            <person name="Skelly J.G."/>
            <person name="Guhlin J."/>
            <person name="Harrop T.W.R."/>
            <person name="Goldson S.G."/>
            <person name="Dearden P.K."/>
        </authorList>
    </citation>
    <scope>NUCLEOTIDE SEQUENCE</scope>
    <source>
        <strain evidence="1">Irish</strain>
        <tissue evidence="1">Whole body</tissue>
    </source>
</reference>
<organism evidence="1 2">
    <name type="scientific">Microctonus aethiopoides</name>
    <dbReference type="NCBI Taxonomy" id="144406"/>
    <lineage>
        <taxon>Eukaryota</taxon>
        <taxon>Metazoa</taxon>
        <taxon>Ecdysozoa</taxon>
        <taxon>Arthropoda</taxon>
        <taxon>Hexapoda</taxon>
        <taxon>Insecta</taxon>
        <taxon>Pterygota</taxon>
        <taxon>Neoptera</taxon>
        <taxon>Endopterygota</taxon>
        <taxon>Hymenoptera</taxon>
        <taxon>Apocrita</taxon>
        <taxon>Ichneumonoidea</taxon>
        <taxon>Braconidae</taxon>
        <taxon>Euphorinae</taxon>
        <taxon>Microctonus</taxon>
    </lineage>
</organism>
<dbReference type="EMBL" id="JAQQBS010002557">
    <property type="protein sequence ID" value="KAK0156725.1"/>
    <property type="molecule type" value="Genomic_DNA"/>
</dbReference>
<dbReference type="AlphaFoldDB" id="A0AA39C3J0"/>
<reference evidence="1" key="1">
    <citation type="journal article" date="2023" name="bioRxiv">
        <title>Scaffold-level genome assemblies of two parasitoid biocontrol wasps reveal the parthenogenesis mechanism and an associated novel virus.</title>
        <authorList>
            <person name="Inwood S."/>
            <person name="Skelly J."/>
            <person name="Guhlin J."/>
            <person name="Harrop T."/>
            <person name="Goldson S."/>
            <person name="Dearden P."/>
        </authorList>
    </citation>
    <scope>NUCLEOTIDE SEQUENCE</scope>
    <source>
        <strain evidence="1">Irish</strain>
        <tissue evidence="1">Whole body</tissue>
    </source>
</reference>
<keyword evidence="2" id="KW-1185">Reference proteome</keyword>
<dbReference type="Proteomes" id="UP001168990">
    <property type="component" value="Unassembled WGS sequence"/>
</dbReference>
<feature type="non-terminal residue" evidence="1">
    <location>
        <position position="132"/>
    </location>
</feature>
<evidence type="ECO:0000313" key="2">
    <source>
        <dbReference type="Proteomes" id="UP001168990"/>
    </source>
</evidence>
<comment type="caution">
    <text evidence="1">The sequence shown here is derived from an EMBL/GenBank/DDBJ whole genome shotgun (WGS) entry which is preliminary data.</text>
</comment>
<protein>
    <submittedName>
        <fullName evidence="1">Uncharacterized protein</fullName>
    </submittedName>
</protein>
<sequence>MIRKRCVKNCVFDDNPHLFEYKNTTYKIISSIFVNGFQLKCDHPNNVVQLKNKSLFKIKKILKLNDNHNKKSLNVKDINFLGSEIIGSAVFKTPTSSIDVGITAVESNSLDEKVISVISAKEIHCKCISIPC</sequence>
<name>A0AA39C3J0_9HYME</name>
<gene>
    <name evidence="1" type="ORF">PV328_012391</name>
</gene>